<reference evidence="2" key="2">
    <citation type="submission" date="2021-01" db="EMBL/GenBank/DDBJ databases">
        <authorList>
            <person name="Schikora-Tamarit M.A."/>
        </authorList>
    </citation>
    <scope>NUCLEOTIDE SEQUENCE</scope>
    <source>
        <strain evidence="2">CBS6341</strain>
    </source>
</reference>
<organism evidence="2 3">
    <name type="scientific">Wickerhamomyces mucosus</name>
    <dbReference type="NCBI Taxonomy" id="1378264"/>
    <lineage>
        <taxon>Eukaryota</taxon>
        <taxon>Fungi</taxon>
        <taxon>Dikarya</taxon>
        <taxon>Ascomycota</taxon>
        <taxon>Saccharomycotina</taxon>
        <taxon>Saccharomycetes</taxon>
        <taxon>Phaffomycetales</taxon>
        <taxon>Wickerhamomycetaceae</taxon>
        <taxon>Wickerhamomyces</taxon>
    </lineage>
</organism>
<dbReference type="Proteomes" id="UP000769528">
    <property type="component" value="Unassembled WGS sequence"/>
</dbReference>
<keyword evidence="1" id="KW-1133">Transmembrane helix</keyword>
<evidence type="ECO:0000313" key="3">
    <source>
        <dbReference type="Proteomes" id="UP000769528"/>
    </source>
</evidence>
<comment type="caution">
    <text evidence="2">The sequence shown here is derived from an EMBL/GenBank/DDBJ whole genome shotgun (WGS) entry which is preliminary data.</text>
</comment>
<evidence type="ECO:0000256" key="1">
    <source>
        <dbReference type="SAM" id="Phobius"/>
    </source>
</evidence>
<reference evidence="2" key="1">
    <citation type="journal article" date="2021" name="Open Biol.">
        <title>Shared evolutionary footprints suggest mitochondrial oxidative damage underlies multiple complex I losses in fungi.</title>
        <authorList>
            <person name="Schikora-Tamarit M.A."/>
            <person name="Marcet-Houben M."/>
            <person name="Nosek J."/>
            <person name="Gabaldon T."/>
        </authorList>
    </citation>
    <scope>NUCLEOTIDE SEQUENCE</scope>
    <source>
        <strain evidence="2">CBS6341</strain>
    </source>
</reference>
<accession>A0A9P8PAH4</accession>
<proteinExistence type="predicted"/>
<feature type="transmembrane region" description="Helical" evidence="1">
    <location>
        <begin position="12"/>
        <end position="40"/>
    </location>
</feature>
<name>A0A9P8PAH4_9ASCO</name>
<keyword evidence="1" id="KW-0472">Membrane</keyword>
<keyword evidence="3" id="KW-1185">Reference proteome</keyword>
<protein>
    <submittedName>
        <fullName evidence="2">Uncharacterized protein</fullName>
    </submittedName>
</protein>
<gene>
    <name evidence="2" type="ORF">WICMUC_005177</name>
</gene>
<evidence type="ECO:0000313" key="2">
    <source>
        <dbReference type="EMBL" id="KAH3667899.1"/>
    </source>
</evidence>
<keyword evidence="1" id="KW-0812">Transmembrane</keyword>
<dbReference type="EMBL" id="JAEUBF010001375">
    <property type="protein sequence ID" value="KAH3667899.1"/>
    <property type="molecule type" value="Genomic_DNA"/>
</dbReference>
<dbReference type="AlphaFoldDB" id="A0A9P8PAH4"/>
<sequence length="95" mass="10694">MKSTFPPFIYGFLTIFCTIAEVPLVILFGCGFFNDLLLWFELVGFKVSKEPFDLGNSFSGDSINGDISVLLMKFLLLELELESLESDEGKSRIEN</sequence>